<dbReference type="InterPro" id="IPR017853">
    <property type="entry name" value="GH"/>
</dbReference>
<feature type="region of interest" description="Disordered" evidence="3">
    <location>
        <begin position="30"/>
        <end position="51"/>
    </location>
</feature>
<dbReference type="PANTHER" id="PTHR12631:SF10">
    <property type="entry name" value="BETA-XYLOSIDASE-LIKE PROTEIN-RELATED"/>
    <property type="match status" value="1"/>
</dbReference>
<dbReference type="GO" id="GO:0009341">
    <property type="term" value="C:beta-galactosidase complex"/>
    <property type="evidence" value="ECO:0007669"/>
    <property type="project" value="InterPro"/>
</dbReference>
<keyword evidence="2" id="KW-0326">Glycosidase</keyword>
<evidence type="ECO:0000256" key="3">
    <source>
        <dbReference type="SAM" id="MobiDB-lite"/>
    </source>
</evidence>
<dbReference type="Proteomes" id="UP000558997">
    <property type="component" value="Unassembled WGS sequence"/>
</dbReference>
<dbReference type="SUPFAM" id="SSF51445">
    <property type="entry name" value="(Trans)glycosidases"/>
    <property type="match status" value="1"/>
</dbReference>
<dbReference type="AlphaFoldDB" id="A0A841DN32"/>
<feature type="signal peptide" evidence="4">
    <location>
        <begin position="1"/>
        <end position="24"/>
    </location>
</feature>
<evidence type="ECO:0000256" key="2">
    <source>
        <dbReference type="ARBA" id="ARBA00023295"/>
    </source>
</evidence>
<accession>A0A841DN32</accession>
<keyword evidence="7" id="KW-1185">Reference proteome</keyword>
<dbReference type="Pfam" id="PF02449">
    <property type="entry name" value="Glyco_hydro_42"/>
    <property type="match status" value="1"/>
</dbReference>
<evidence type="ECO:0000256" key="1">
    <source>
        <dbReference type="ARBA" id="ARBA00022801"/>
    </source>
</evidence>
<sequence length="561" mass="61909">MRSRVRFVMLATALALGAVSGTTAGTAVGNPANAAAPPSTGVVLPEPQRDQPVPASRVRDIAVAFVYPAADNLDASLDKMAEAGVRRAQVVASWTGLCPTRDACDWSVLDRYFEKAKRRGISTAVHVNSTPDWVHPDLVATVPDYGQRIWYPPTRNATELQEFSDFVQTLAARYRNQVDSYEIWNEENWRDFYKPVEDPADYAKLLRTGYLAVKAKDRKADVIFGGTTRTDPGFVREVYAALRKYPDAAHNDDFFDAMGAHPYTDDRHPDNHDPAKVRENAAGGEFDDNFLGIDRLRSEMVRQGDAHKKIYLGEFSYSSVRTWMGLVPDDQRAYYLRRAYELAAQRPYVSGLAWFVWSEVTPNDEWHGWTLLEYPNKPTRTYQALAQLTGAVRTPDRRPVLRLDAGKATVDKLPAGVQRAELYLDGVQVANGNQLPLSYPAPPNGKTALAQLVLYTKDRTIDTAPIWTANGQQITQVSHSQVKASRSVDVSAGVTAHGPVKLRITTASGQPVSTTTLGIGRGRLQRFDTLVALDKPGTYHLSATDVRGRPLAGGATLEVLP</sequence>
<evidence type="ECO:0000313" key="7">
    <source>
        <dbReference type="Proteomes" id="UP000558997"/>
    </source>
</evidence>
<dbReference type="GO" id="GO:0004565">
    <property type="term" value="F:beta-galactosidase activity"/>
    <property type="evidence" value="ECO:0007669"/>
    <property type="project" value="InterPro"/>
</dbReference>
<dbReference type="GO" id="GO:0005975">
    <property type="term" value="P:carbohydrate metabolic process"/>
    <property type="evidence" value="ECO:0007669"/>
    <property type="project" value="InterPro"/>
</dbReference>
<proteinExistence type="predicted"/>
<evidence type="ECO:0000259" key="5">
    <source>
        <dbReference type="Pfam" id="PF02449"/>
    </source>
</evidence>
<dbReference type="InterPro" id="IPR013529">
    <property type="entry name" value="Glyco_hydro_42_N"/>
</dbReference>
<dbReference type="RefSeq" id="WP_184835530.1">
    <property type="nucleotide sequence ID" value="NZ_BAAAVN010000007.1"/>
</dbReference>
<feature type="domain" description="Glycoside hydrolase family 42 N-terminal" evidence="5">
    <location>
        <begin position="73"/>
        <end position="189"/>
    </location>
</feature>
<comment type="caution">
    <text evidence="6">The sequence shown here is derived from an EMBL/GenBank/DDBJ whole genome shotgun (WGS) entry which is preliminary data.</text>
</comment>
<reference evidence="6 7" key="1">
    <citation type="submission" date="2020-08" db="EMBL/GenBank/DDBJ databases">
        <title>Sequencing the genomes of 1000 actinobacteria strains.</title>
        <authorList>
            <person name="Klenk H.-P."/>
        </authorList>
    </citation>
    <scope>NUCLEOTIDE SEQUENCE [LARGE SCALE GENOMIC DNA]</scope>
    <source>
        <strain evidence="6 7">DSM 17294</strain>
    </source>
</reference>
<keyword evidence="4" id="KW-0732">Signal</keyword>
<protein>
    <recommendedName>
        <fullName evidence="5">Glycoside hydrolase family 42 N-terminal domain-containing protein</fullName>
    </recommendedName>
</protein>
<evidence type="ECO:0000256" key="4">
    <source>
        <dbReference type="SAM" id="SignalP"/>
    </source>
</evidence>
<feature type="chain" id="PRO_5038975652" description="Glycoside hydrolase family 42 N-terminal domain-containing protein" evidence="4">
    <location>
        <begin position="25"/>
        <end position="561"/>
    </location>
</feature>
<evidence type="ECO:0000313" key="6">
    <source>
        <dbReference type="EMBL" id="MBB5980073.1"/>
    </source>
</evidence>
<organism evidence="6 7">
    <name type="scientific">Kribbella solani</name>
    <dbReference type="NCBI Taxonomy" id="236067"/>
    <lineage>
        <taxon>Bacteria</taxon>
        <taxon>Bacillati</taxon>
        <taxon>Actinomycetota</taxon>
        <taxon>Actinomycetes</taxon>
        <taxon>Propionibacteriales</taxon>
        <taxon>Kribbellaceae</taxon>
        <taxon>Kribbella</taxon>
    </lineage>
</organism>
<gene>
    <name evidence="6" type="ORF">HDA44_003414</name>
</gene>
<dbReference type="InterPro" id="IPR051923">
    <property type="entry name" value="Glycosyl_Hydrolase_39"/>
</dbReference>
<dbReference type="Gene3D" id="3.20.20.80">
    <property type="entry name" value="Glycosidases"/>
    <property type="match status" value="1"/>
</dbReference>
<dbReference type="PANTHER" id="PTHR12631">
    <property type="entry name" value="ALPHA-L-IDURONIDASE"/>
    <property type="match status" value="1"/>
</dbReference>
<dbReference type="EMBL" id="JACHNF010000001">
    <property type="protein sequence ID" value="MBB5980073.1"/>
    <property type="molecule type" value="Genomic_DNA"/>
</dbReference>
<keyword evidence="1" id="KW-0378">Hydrolase</keyword>
<name>A0A841DN32_9ACTN</name>